<keyword evidence="1" id="KW-0472">Membrane</keyword>
<feature type="transmembrane region" description="Helical" evidence="1">
    <location>
        <begin position="158"/>
        <end position="175"/>
    </location>
</feature>
<dbReference type="InterPro" id="IPR012341">
    <property type="entry name" value="6hp_glycosidase-like_sf"/>
</dbReference>
<dbReference type="SUPFAM" id="SSF48208">
    <property type="entry name" value="Six-hairpin glycosidases"/>
    <property type="match status" value="1"/>
</dbReference>
<dbReference type="Gene3D" id="1.50.10.10">
    <property type="match status" value="1"/>
</dbReference>
<accession>A0ABY4YLK9</accession>
<gene>
    <name evidence="2" type="ORF">NF557_07120</name>
</gene>
<dbReference type="Proteomes" id="UP001056535">
    <property type="component" value="Chromosome"/>
</dbReference>
<evidence type="ECO:0000313" key="2">
    <source>
        <dbReference type="EMBL" id="USQ77665.1"/>
    </source>
</evidence>
<reference evidence="2" key="1">
    <citation type="submission" date="2022-06" db="EMBL/GenBank/DDBJ databases">
        <title>Ornithinimicrobium JY.X270.</title>
        <authorList>
            <person name="Huang Y."/>
        </authorList>
    </citation>
    <scope>NUCLEOTIDE SEQUENCE</scope>
    <source>
        <strain evidence="2">JY.X270</strain>
    </source>
</reference>
<keyword evidence="1" id="KW-0812">Transmembrane</keyword>
<proteinExistence type="predicted"/>
<keyword evidence="3" id="KW-1185">Reference proteome</keyword>
<keyword evidence="1" id="KW-1133">Transmembrane helix</keyword>
<evidence type="ECO:0000256" key="1">
    <source>
        <dbReference type="SAM" id="Phobius"/>
    </source>
</evidence>
<protein>
    <recommendedName>
        <fullName evidence="4">Glucoamylase</fullName>
    </recommendedName>
</protein>
<feature type="transmembrane region" description="Helical" evidence="1">
    <location>
        <begin position="111"/>
        <end position="132"/>
    </location>
</feature>
<evidence type="ECO:0008006" key="4">
    <source>
        <dbReference type="Google" id="ProtNLM"/>
    </source>
</evidence>
<feature type="transmembrane region" description="Helical" evidence="1">
    <location>
        <begin position="78"/>
        <end position="99"/>
    </location>
</feature>
<dbReference type="EMBL" id="CP099490">
    <property type="protein sequence ID" value="USQ77665.1"/>
    <property type="molecule type" value="Genomic_DNA"/>
</dbReference>
<name>A0ABY4YLK9_9MICO</name>
<dbReference type="RefSeq" id="WP_252623044.1">
    <property type="nucleotide sequence ID" value="NZ_CP099490.1"/>
</dbReference>
<evidence type="ECO:0000313" key="3">
    <source>
        <dbReference type="Proteomes" id="UP001056535"/>
    </source>
</evidence>
<dbReference type="InterPro" id="IPR008928">
    <property type="entry name" value="6-hairpin_glycosidase_sf"/>
</dbReference>
<feature type="transmembrane region" description="Helical" evidence="1">
    <location>
        <begin position="58"/>
        <end position="73"/>
    </location>
</feature>
<organism evidence="2 3">
    <name type="scientific">Ornithinimicrobium cryptoxanthini</name>
    <dbReference type="NCBI Taxonomy" id="2934161"/>
    <lineage>
        <taxon>Bacteria</taxon>
        <taxon>Bacillati</taxon>
        <taxon>Actinomycetota</taxon>
        <taxon>Actinomycetes</taxon>
        <taxon>Micrococcales</taxon>
        <taxon>Ornithinimicrobiaceae</taxon>
        <taxon>Ornithinimicrobium</taxon>
    </lineage>
</organism>
<sequence>MTSRGWPARVVVAAALGWFLALTVLPPRGGPVPALTRVFDPDLDFLLWPWEWAQADPRLVPILLMALVGALLVRAPRWLAVVPVVPVVVEAWQFLVPGLGQVASARDVAHAWIGLATGALVGAVLWASARLVDRLVRRSSQKRAAGAVRSAARARRTALAAGLTAVLLLGASSVWPRADGEAVAAGPTVGPQGALLGAEFHGAEVHGAQVHGAGGHTAGPGAAATEWLRAGGLPGEGTAYEHMAEVALWDLYLLTRDPLPPAGPGARWDYFWPRDGAFVAVALLRTGHAADAVAILEQQSQLYLDPLYGFDARYLLDGQRVIDDPRGAQVDGCGWVLWAIHEVTRTTDVPKGVAGLRDRCTEQVLRATGGGTRLPAPSPDYWERATFDRLLGASAPLLLGLDSAAADYRAGGEAERAESLLKAAESFRAEVASSFGPTFSRTTRGGGGLDAATAMLMPPFSADPLPGVREAWEGYQEGASRPGGGLAPGTDWKQDGVSWTPEVALVALTAAADAQTGVATAWLDWLDAHRAPWGSLPEKIGPDGTPGGSAPLGWTSSLVLLTLVELGL</sequence>